<name>A0A0K9PUC1_ZOSMR</name>
<comment type="caution">
    <text evidence="3">The sequence shown here is derived from an EMBL/GenBank/DDBJ whole genome shotgun (WGS) entry which is preliminary data.</text>
</comment>
<dbReference type="InterPro" id="IPR050421">
    <property type="entry name" value="PPR"/>
</dbReference>
<dbReference type="InterPro" id="IPR002885">
    <property type="entry name" value="PPR_rpt"/>
</dbReference>
<dbReference type="InterPro" id="IPR011990">
    <property type="entry name" value="TPR-like_helical_dom_sf"/>
</dbReference>
<feature type="repeat" description="PPR" evidence="2">
    <location>
        <begin position="374"/>
        <end position="408"/>
    </location>
</feature>
<sequence>MDAARALLMVTSPFLFHHSSPHQLYHRSTVVAANSPSIVPQPKREPSKFRYQDVFPSSLPLHRKNPHVIHRQIKKLASENKLRQALIILDYLYHRGIPVNPTTFSSLLTACARAKSLKFGRQIHAHIRTNNLGSNEFIVSKLVQMYSTCNSPEDARKVLDGSGEKAGVYGWNGMLRGNVVGGKRWNDEVLKVFDEMRDLGIDLNSYTYSCMIKSVAGSPNFRMASKLHALLIKEGFLESSVVLQTSVTDMYFKCKKIVSALKMFDEIPRRDIVGWGAVIAGFTHNGLKREAVEYLRWMISEGVEPNSVIIVTVLPAISECGEMKLGKEVHGFSMKRFTNYSSRHFIHTGLIDMYCKCGDIVSARRVFYGTRKRNTVLWTAMMSGYATNGRLDQGLRSIIWMQQEGVKPDVVSVATALPICGKLRLIRSGKELHAYALKFLFLPNVSISTSLMTLYSTCRNLVYSKKVFDTMRQKNLIAWTAMVDCYLRNDLPSDALNVFRSMQLSKHRPDSITMGRALNACGRNVNLLLGKEVHGQVLRQGFDRKPDVSAEIITMYGKHGEIELSKRVFDVTTGRGSLTWTSIIEAHRCNSLYKEALRFFHQMLSCGFVPNHFTFDSVLSICKSGNLPDEALNAYTTMVGKYNLRPSTHHLNSLIDIFTIAGRTEEAARFRNLNLSLSL</sequence>
<dbReference type="AlphaFoldDB" id="A0A0K9PUC1"/>
<feature type="repeat" description="PPR" evidence="2">
    <location>
        <begin position="167"/>
        <end position="203"/>
    </location>
</feature>
<dbReference type="PROSITE" id="PS51375">
    <property type="entry name" value="PPR"/>
    <property type="match status" value="5"/>
</dbReference>
<protein>
    <submittedName>
        <fullName evidence="3">Pentatricopeptide repeat-containing protein</fullName>
    </submittedName>
</protein>
<dbReference type="Pfam" id="PF01535">
    <property type="entry name" value="PPR"/>
    <property type="match status" value="5"/>
</dbReference>
<dbReference type="FunFam" id="1.25.40.10:FF:000285">
    <property type="entry name" value="Pentatricopeptide repeat-containing protein, chloroplastic"/>
    <property type="match status" value="1"/>
</dbReference>
<keyword evidence="1" id="KW-0677">Repeat</keyword>
<dbReference type="OMA" id="WTAMIDC"/>
<evidence type="ECO:0000313" key="4">
    <source>
        <dbReference type="Proteomes" id="UP000036987"/>
    </source>
</evidence>
<evidence type="ECO:0000313" key="3">
    <source>
        <dbReference type="EMBL" id="KMZ72559.1"/>
    </source>
</evidence>
<dbReference type="EMBL" id="LFYR01000624">
    <property type="protein sequence ID" value="KMZ72559.1"/>
    <property type="molecule type" value="Genomic_DNA"/>
</dbReference>
<dbReference type="PANTHER" id="PTHR47928:SF23">
    <property type="entry name" value="REPEAT-CONTAINING PROTEIN, PUTATIVE-RELATED"/>
    <property type="match status" value="1"/>
</dbReference>
<dbReference type="Pfam" id="PF13041">
    <property type="entry name" value="PPR_2"/>
    <property type="match status" value="1"/>
</dbReference>
<dbReference type="GO" id="GO:0009451">
    <property type="term" value="P:RNA modification"/>
    <property type="evidence" value="ECO:0000318"/>
    <property type="project" value="GO_Central"/>
</dbReference>
<keyword evidence="4" id="KW-1185">Reference proteome</keyword>
<dbReference type="PANTHER" id="PTHR47928">
    <property type="entry name" value="REPEAT-CONTAINING PROTEIN, PUTATIVE-RELATED"/>
    <property type="match status" value="1"/>
</dbReference>
<evidence type="ECO:0000256" key="1">
    <source>
        <dbReference type="ARBA" id="ARBA00022737"/>
    </source>
</evidence>
<dbReference type="Gene3D" id="1.25.40.10">
    <property type="entry name" value="Tetratricopeptide repeat domain"/>
    <property type="match status" value="5"/>
</dbReference>
<reference evidence="4" key="1">
    <citation type="journal article" date="2016" name="Nature">
        <title>The genome of the seagrass Zostera marina reveals angiosperm adaptation to the sea.</title>
        <authorList>
            <person name="Olsen J.L."/>
            <person name="Rouze P."/>
            <person name="Verhelst B."/>
            <person name="Lin Y.-C."/>
            <person name="Bayer T."/>
            <person name="Collen J."/>
            <person name="Dattolo E."/>
            <person name="De Paoli E."/>
            <person name="Dittami S."/>
            <person name="Maumus F."/>
            <person name="Michel G."/>
            <person name="Kersting A."/>
            <person name="Lauritano C."/>
            <person name="Lohaus R."/>
            <person name="Toepel M."/>
            <person name="Tonon T."/>
            <person name="Vanneste K."/>
            <person name="Amirebrahimi M."/>
            <person name="Brakel J."/>
            <person name="Bostroem C."/>
            <person name="Chovatia M."/>
            <person name="Grimwood J."/>
            <person name="Jenkins J.W."/>
            <person name="Jueterbock A."/>
            <person name="Mraz A."/>
            <person name="Stam W.T."/>
            <person name="Tice H."/>
            <person name="Bornberg-Bauer E."/>
            <person name="Green P.J."/>
            <person name="Pearson G.A."/>
            <person name="Procaccini G."/>
            <person name="Duarte C.M."/>
            <person name="Schmutz J."/>
            <person name="Reusch T.B.H."/>
            <person name="Van de Peer Y."/>
        </authorList>
    </citation>
    <scope>NUCLEOTIDE SEQUENCE [LARGE SCALE GENOMIC DNA]</scope>
    <source>
        <strain evidence="4">cv. Finnish</strain>
    </source>
</reference>
<proteinExistence type="predicted"/>
<evidence type="ECO:0000256" key="2">
    <source>
        <dbReference type="PROSITE-ProRule" id="PRU00708"/>
    </source>
</evidence>
<dbReference type="OrthoDB" id="1891906at2759"/>
<dbReference type="GO" id="GO:0003723">
    <property type="term" value="F:RNA binding"/>
    <property type="evidence" value="ECO:0000318"/>
    <property type="project" value="GO_Central"/>
</dbReference>
<organism evidence="3 4">
    <name type="scientific">Zostera marina</name>
    <name type="common">Eelgrass</name>
    <dbReference type="NCBI Taxonomy" id="29655"/>
    <lineage>
        <taxon>Eukaryota</taxon>
        <taxon>Viridiplantae</taxon>
        <taxon>Streptophyta</taxon>
        <taxon>Embryophyta</taxon>
        <taxon>Tracheophyta</taxon>
        <taxon>Spermatophyta</taxon>
        <taxon>Magnoliopsida</taxon>
        <taxon>Liliopsida</taxon>
        <taxon>Zosteraceae</taxon>
        <taxon>Zostera</taxon>
    </lineage>
</organism>
<feature type="repeat" description="PPR" evidence="2">
    <location>
        <begin position="271"/>
        <end position="305"/>
    </location>
</feature>
<accession>A0A0K9PUC1</accession>
<dbReference type="Proteomes" id="UP000036987">
    <property type="component" value="Unassembled WGS sequence"/>
</dbReference>
<gene>
    <name evidence="3" type="ORF">ZOSMA_161G00070</name>
</gene>
<dbReference type="NCBIfam" id="TIGR00756">
    <property type="entry name" value="PPR"/>
    <property type="match status" value="2"/>
</dbReference>
<dbReference type="FunFam" id="1.25.40.10:FF:000073">
    <property type="entry name" value="Pentatricopeptide repeat-containing protein chloroplastic"/>
    <property type="match status" value="1"/>
</dbReference>
<dbReference type="STRING" id="29655.A0A0K9PUC1"/>
<feature type="repeat" description="PPR" evidence="2">
    <location>
        <begin position="475"/>
        <end position="509"/>
    </location>
</feature>
<feature type="repeat" description="PPR" evidence="2">
    <location>
        <begin position="576"/>
        <end position="610"/>
    </location>
</feature>